<gene>
    <name evidence="1" type="ORF">N7468_008729</name>
</gene>
<accession>A0A9W9NGF4</accession>
<dbReference type="Proteomes" id="UP001150941">
    <property type="component" value="Unassembled WGS sequence"/>
</dbReference>
<dbReference type="EMBL" id="JAPQKS010000007">
    <property type="protein sequence ID" value="KAJ5219525.1"/>
    <property type="molecule type" value="Genomic_DNA"/>
</dbReference>
<reference evidence="1" key="2">
    <citation type="journal article" date="2023" name="IMA Fungus">
        <title>Comparative genomic study of the Penicillium genus elucidates a diverse pangenome and 15 lateral gene transfer events.</title>
        <authorList>
            <person name="Petersen C."/>
            <person name="Sorensen T."/>
            <person name="Nielsen M.R."/>
            <person name="Sondergaard T.E."/>
            <person name="Sorensen J.L."/>
            <person name="Fitzpatrick D.A."/>
            <person name="Frisvad J.C."/>
            <person name="Nielsen K.L."/>
        </authorList>
    </citation>
    <scope>NUCLEOTIDE SEQUENCE</scope>
    <source>
        <strain evidence="1">IBT 19713</strain>
    </source>
</reference>
<protein>
    <submittedName>
        <fullName evidence="1">Peptidase C45 acyl-coenzyme A:6-aminopenicillanic acid acyl-transferase</fullName>
    </submittedName>
</protein>
<dbReference type="GeneID" id="83205328"/>
<reference evidence="1" key="1">
    <citation type="submission" date="2022-11" db="EMBL/GenBank/DDBJ databases">
        <authorList>
            <person name="Petersen C."/>
        </authorList>
    </citation>
    <scope>NUCLEOTIDE SEQUENCE</scope>
    <source>
        <strain evidence="1">IBT 19713</strain>
    </source>
</reference>
<dbReference type="OrthoDB" id="189997at2759"/>
<name>A0A9W9NGF4_9EURO</name>
<evidence type="ECO:0000313" key="1">
    <source>
        <dbReference type="EMBL" id="KAJ5219525.1"/>
    </source>
</evidence>
<proteinExistence type="predicted"/>
<dbReference type="Gene3D" id="1.10.10.2120">
    <property type="match status" value="1"/>
</dbReference>
<dbReference type="RefSeq" id="XP_058326355.1">
    <property type="nucleotide sequence ID" value="XM_058478025.1"/>
</dbReference>
<dbReference type="AlphaFoldDB" id="A0A9W9NGF4"/>
<evidence type="ECO:0000313" key="2">
    <source>
        <dbReference type="Proteomes" id="UP001150941"/>
    </source>
</evidence>
<keyword evidence="2" id="KW-1185">Reference proteome</keyword>
<sequence>MIEISCSGSPYEIGFQHGSQAKALVHGSILFYREYFQRNSNMDWETAEEHAIKYQPFLEKHVPHLVEEMKGISIPATIQSLSSFKRRLRQYALNLLTINSQELRSELVSLFRPF</sequence>
<comment type="caution">
    <text evidence="1">The sequence shown here is derived from an EMBL/GenBank/DDBJ whole genome shotgun (WGS) entry which is preliminary data.</text>
</comment>
<organism evidence="1 2">
    <name type="scientific">Penicillium chermesinum</name>
    <dbReference type="NCBI Taxonomy" id="63820"/>
    <lineage>
        <taxon>Eukaryota</taxon>
        <taxon>Fungi</taxon>
        <taxon>Dikarya</taxon>
        <taxon>Ascomycota</taxon>
        <taxon>Pezizomycotina</taxon>
        <taxon>Eurotiomycetes</taxon>
        <taxon>Eurotiomycetidae</taxon>
        <taxon>Eurotiales</taxon>
        <taxon>Aspergillaceae</taxon>
        <taxon>Penicillium</taxon>
    </lineage>
</organism>